<dbReference type="EMBL" id="HACG01041382">
    <property type="protein sequence ID" value="CEK88247.1"/>
    <property type="molecule type" value="Transcribed_RNA"/>
</dbReference>
<reference evidence="2" key="1">
    <citation type="submission" date="2014-12" db="EMBL/GenBank/DDBJ databases">
        <title>Insight into the proteome of Arion vulgaris.</title>
        <authorList>
            <person name="Aradska J."/>
            <person name="Bulat T."/>
            <person name="Smidak R."/>
            <person name="Sarate P."/>
            <person name="Gangsoo J."/>
            <person name="Sialana F."/>
            <person name="Bilban M."/>
            <person name="Lubec G."/>
        </authorList>
    </citation>
    <scope>NUCLEOTIDE SEQUENCE</scope>
    <source>
        <tissue evidence="2">Skin</tissue>
    </source>
</reference>
<protein>
    <submittedName>
        <fullName evidence="2">Uncharacterized protein</fullName>
    </submittedName>
</protein>
<evidence type="ECO:0000313" key="2">
    <source>
        <dbReference type="EMBL" id="CEK88248.1"/>
    </source>
</evidence>
<dbReference type="AlphaFoldDB" id="A0A0B7B5D8"/>
<proteinExistence type="predicted"/>
<sequence>MASSLMAEMRHCLQRVLHKEQTLQLQQLNNCFAGMRTRKLRRISHNEHLINFYRRKKKRKKKLAGENNFP</sequence>
<organism evidence="2">
    <name type="scientific">Arion vulgaris</name>
    <dbReference type="NCBI Taxonomy" id="1028688"/>
    <lineage>
        <taxon>Eukaryota</taxon>
        <taxon>Metazoa</taxon>
        <taxon>Spiralia</taxon>
        <taxon>Lophotrochozoa</taxon>
        <taxon>Mollusca</taxon>
        <taxon>Gastropoda</taxon>
        <taxon>Heterobranchia</taxon>
        <taxon>Euthyneura</taxon>
        <taxon>Panpulmonata</taxon>
        <taxon>Eupulmonata</taxon>
        <taxon>Stylommatophora</taxon>
        <taxon>Helicina</taxon>
        <taxon>Arionoidea</taxon>
        <taxon>Arionidae</taxon>
        <taxon>Arion</taxon>
    </lineage>
</organism>
<name>A0A0B7B5D8_9EUPU</name>
<accession>A0A0B7B5D8</accession>
<dbReference type="EMBL" id="HACG01041383">
    <property type="protein sequence ID" value="CEK88248.1"/>
    <property type="molecule type" value="Transcribed_RNA"/>
</dbReference>
<gene>
    <name evidence="2" type="primary">ORF164114</name>
    <name evidence="1" type="synonym">ORF164110</name>
</gene>
<evidence type="ECO:0000313" key="1">
    <source>
        <dbReference type="EMBL" id="CEK88247.1"/>
    </source>
</evidence>